<dbReference type="PANTHER" id="PTHR23505">
    <property type="entry name" value="SPINSTER"/>
    <property type="match status" value="1"/>
</dbReference>
<evidence type="ECO:0000313" key="9">
    <source>
        <dbReference type="Proteomes" id="UP000604046"/>
    </source>
</evidence>
<comment type="caution">
    <text evidence="8">The sequence shown here is derived from an EMBL/GenBank/DDBJ whole genome shotgun (WGS) entry which is preliminary data.</text>
</comment>
<dbReference type="Proteomes" id="UP000604046">
    <property type="component" value="Unassembled WGS sequence"/>
</dbReference>
<comment type="similarity">
    <text evidence="6">Belongs to the major facilitator superfamily. Spinster (TC 2.A.1.49) family.</text>
</comment>
<sequence>MAKMGTWPSYTNQNSPNCTGASFGGMASGTEEPLLGEQRPEFSPTTHAVIFTMTNFLIFAERGIAFGIVPILIAAFKVNQKEAGMMSSIAIVGFMLRSSLGPLAKKVSIRFFNGFGEAFLCTLAPPILDDVAPEGKKSTYIGYYFTAIPLGMALGIACTFALDSWAMARFLFMLMALIWFALFLFFYLKHSAFASGNRQTTDTLSFSGPIANTLTSQQWLLHVVAYGAQTWFLGGASAWAVQYISIVYLTKAQLVIGAGTLGTSLVGSSLGGYCLDYLNVRWGWNRLKACCFLNSIFMSMCVPLGLIVPWMEHLGPFYAVFFFIQFLNICTMAPINLGIMESVAPADRGTALGLATLGMHIIGDVPSNILYGMEADRITKGAAGFTSTLACSYEALVGDQSSPVVHGMWEACELGQRSALALLCCGMYASFFVFAIALYGKRQAADQLSVELDGQGPARLGSISQQSSHHPTEFAKRPQNVERCTSSLVAALALLAQGVEAIVANSQALAARNLPQGKNGLPLHEGPRPRWLARQDELVIDARPKPQGGMLIMQLVMMDAGGYWGKMNKDRPRWLRAILATNRHHARKHGHAMVIRWRPTLQLTGWQQHQCEHGKNSIQSREECIKRWERENFCWEKFPFFVDYLLSEQRFTHMVLLDADAALVRHNMNILGGIADQMRDQNVDVFLTNEDWLKNGKERINGGVIMARNTKWAEDMFQDTFDAHRLGPETPKEWRIGKTGVLCMSNEQICLNDLFYGPGRKLIQGHMAFESGIVYNRGGCTLRHCFEPISDKSMEDLRLDDERLQIVHFMGGSKGFAPDVLCDEGRNFTGEGPEDYGCRK</sequence>
<keyword evidence="9" id="KW-1185">Reference proteome</keyword>
<dbReference type="InterPro" id="IPR044770">
    <property type="entry name" value="MFS_spinster-like"/>
</dbReference>
<evidence type="ECO:0000256" key="2">
    <source>
        <dbReference type="ARBA" id="ARBA00022448"/>
    </source>
</evidence>
<evidence type="ECO:0000256" key="5">
    <source>
        <dbReference type="ARBA" id="ARBA00023136"/>
    </source>
</evidence>
<evidence type="ECO:0000256" key="3">
    <source>
        <dbReference type="ARBA" id="ARBA00022692"/>
    </source>
</evidence>
<keyword evidence="5 7" id="KW-0472">Membrane</keyword>
<evidence type="ECO:0008006" key="10">
    <source>
        <dbReference type="Google" id="ProtNLM"/>
    </source>
</evidence>
<dbReference type="SUPFAM" id="SSF103473">
    <property type="entry name" value="MFS general substrate transporter"/>
    <property type="match status" value="1"/>
</dbReference>
<evidence type="ECO:0000256" key="1">
    <source>
        <dbReference type="ARBA" id="ARBA00004141"/>
    </source>
</evidence>
<evidence type="ECO:0000256" key="7">
    <source>
        <dbReference type="SAM" id="Phobius"/>
    </source>
</evidence>
<evidence type="ECO:0000256" key="6">
    <source>
        <dbReference type="ARBA" id="ARBA00024338"/>
    </source>
</evidence>
<dbReference type="PANTHER" id="PTHR23505:SF79">
    <property type="entry name" value="PROTEIN SPINSTER"/>
    <property type="match status" value="1"/>
</dbReference>
<dbReference type="AlphaFoldDB" id="A0A812NGL9"/>
<feature type="transmembrane region" description="Helical" evidence="7">
    <location>
        <begin position="140"/>
        <end position="162"/>
    </location>
</feature>
<accession>A0A812NGL9</accession>
<organism evidence="8 9">
    <name type="scientific">Symbiodinium natans</name>
    <dbReference type="NCBI Taxonomy" id="878477"/>
    <lineage>
        <taxon>Eukaryota</taxon>
        <taxon>Sar</taxon>
        <taxon>Alveolata</taxon>
        <taxon>Dinophyceae</taxon>
        <taxon>Suessiales</taxon>
        <taxon>Symbiodiniaceae</taxon>
        <taxon>Symbiodinium</taxon>
    </lineage>
</organism>
<evidence type="ECO:0000313" key="8">
    <source>
        <dbReference type="EMBL" id="CAE7319819.1"/>
    </source>
</evidence>
<keyword evidence="3 7" id="KW-0812">Transmembrane</keyword>
<dbReference type="Pfam" id="PF07690">
    <property type="entry name" value="MFS_1"/>
    <property type="match status" value="1"/>
</dbReference>
<protein>
    <recommendedName>
        <fullName evidence="10">Major facilitator superfamily (MFS) profile domain-containing protein</fullName>
    </recommendedName>
</protein>
<evidence type="ECO:0000256" key="4">
    <source>
        <dbReference type="ARBA" id="ARBA00022989"/>
    </source>
</evidence>
<dbReference type="Gene3D" id="1.20.1250.20">
    <property type="entry name" value="MFS general substrate transporter like domains"/>
    <property type="match status" value="1"/>
</dbReference>
<feature type="transmembrane region" description="Helical" evidence="7">
    <location>
        <begin position="419"/>
        <end position="440"/>
    </location>
</feature>
<feature type="transmembrane region" description="Helical" evidence="7">
    <location>
        <begin position="168"/>
        <end position="188"/>
    </location>
</feature>
<dbReference type="GO" id="GO:0022857">
    <property type="term" value="F:transmembrane transporter activity"/>
    <property type="evidence" value="ECO:0007669"/>
    <property type="project" value="InterPro"/>
</dbReference>
<feature type="transmembrane region" description="Helical" evidence="7">
    <location>
        <begin position="219"/>
        <end position="240"/>
    </location>
</feature>
<dbReference type="OrthoDB" id="406793at2759"/>
<reference evidence="8" key="1">
    <citation type="submission" date="2021-02" db="EMBL/GenBank/DDBJ databases">
        <authorList>
            <person name="Dougan E. K."/>
            <person name="Rhodes N."/>
            <person name="Thang M."/>
            <person name="Chan C."/>
        </authorList>
    </citation>
    <scope>NUCLEOTIDE SEQUENCE</scope>
</reference>
<name>A0A812NGL9_9DINO</name>
<dbReference type="EMBL" id="CAJNDS010002090">
    <property type="protein sequence ID" value="CAE7319819.1"/>
    <property type="molecule type" value="Genomic_DNA"/>
</dbReference>
<dbReference type="GO" id="GO:0016020">
    <property type="term" value="C:membrane"/>
    <property type="evidence" value="ECO:0007669"/>
    <property type="project" value="UniProtKB-SubCell"/>
</dbReference>
<gene>
    <name evidence="8" type="ORF">SNAT2548_LOCUS16764</name>
</gene>
<keyword evidence="2" id="KW-0813">Transport</keyword>
<dbReference type="InterPro" id="IPR011701">
    <property type="entry name" value="MFS"/>
</dbReference>
<feature type="transmembrane region" description="Helical" evidence="7">
    <location>
        <begin position="317"/>
        <end position="339"/>
    </location>
</feature>
<dbReference type="InterPro" id="IPR036259">
    <property type="entry name" value="MFS_trans_sf"/>
</dbReference>
<feature type="transmembrane region" description="Helical" evidence="7">
    <location>
        <begin position="252"/>
        <end position="275"/>
    </location>
</feature>
<feature type="transmembrane region" description="Helical" evidence="7">
    <location>
        <begin position="287"/>
        <end position="311"/>
    </location>
</feature>
<proteinExistence type="inferred from homology"/>
<feature type="transmembrane region" description="Helical" evidence="7">
    <location>
        <begin position="48"/>
        <end position="76"/>
    </location>
</feature>
<keyword evidence="4 7" id="KW-1133">Transmembrane helix</keyword>
<comment type="subcellular location">
    <subcellularLocation>
        <location evidence="1">Membrane</location>
        <topology evidence="1">Multi-pass membrane protein</topology>
    </subcellularLocation>
</comment>